<dbReference type="InterPro" id="IPR008844">
    <property type="entry name" value="Spore_GerAC-like"/>
</dbReference>
<accession>A0A429Y017</accession>
<keyword evidence="11" id="KW-1185">Reference proteome</keyword>
<protein>
    <submittedName>
        <fullName evidence="10">Ger(X)C family spore germination protein</fullName>
    </submittedName>
</protein>
<comment type="similarity">
    <text evidence="2">Belongs to the GerABKC lipoprotein family.</text>
</comment>
<evidence type="ECO:0000313" key="11">
    <source>
        <dbReference type="Proteomes" id="UP000287156"/>
    </source>
</evidence>
<name>A0A429Y017_9BACI</name>
<dbReference type="Gene3D" id="3.30.300.210">
    <property type="entry name" value="Nutrient germinant receptor protein C, domain 3"/>
    <property type="match status" value="1"/>
</dbReference>
<dbReference type="Proteomes" id="UP000287156">
    <property type="component" value="Unassembled WGS sequence"/>
</dbReference>
<evidence type="ECO:0000313" key="10">
    <source>
        <dbReference type="EMBL" id="RST74319.1"/>
    </source>
</evidence>
<evidence type="ECO:0000259" key="9">
    <source>
        <dbReference type="Pfam" id="PF25198"/>
    </source>
</evidence>
<dbReference type="PANTHER" id="PTHR35789:SF1">
    <property type="entry name" value="SPORE GERMINATION PROTEIN B3"/>
    <property type="match status" value="1"/>
</dbReference>
<keyword evidence="7" id="KW-0449">Lipoprotein</keyword>
<dbReference type="GO" id="GO:0016020">
    <property type="term" value="C:membrane"/>
    <property type="evidence" value="ECO:0007669"/>
    <property type="project" value="UniProtKB-SubCell"/>
</dbReference>
<proteinExistence type="inferred from homology"/>
<dbReference type="RefSeq" id="WP_126050864.1">
    <property type="nucleotide sequence ID" value="NZ_QYTV02000004.1"/>
</dbReference>
<sequence>MNRNRFYKIIAACIICLFLSSCGFKDIDKRIFVQAIGVDHSGNEEKPFKVTLKLAVPSGSLKEAGTSYTYLSREDSTLAGAIRFLKTHVDKELDFGHTKVLVFDHKILEKDIREALDFFIRRRDIQMISWVAIGDPSAEEVLKVEPKSEMAGSTVLTNLFSGNGVESSYIVSTFLFDTRRKIVESGIEPTIPIIRTNKDRSKLMVNQAYVFTPGKKPVKLTSKHTKIFNLMANRSNKLDIEVKKKDEEFTMSVESAKVKYKIITSPKKPPVLKMKIRVTGIVEESKFKMDPKDLNTYSRLTAQHTKKESLKFLKFLQEENVDPLGFGLRYKATRISNGKRINEWKEMYPNLVFDVTVDAKIRSTGTVE</sequence>
<dbReference type="AlphaFoldDB" id="A0A429Y017"/>
<dbReference type="PROSITE" id="PS51257">
    <property type="entry name" value="PROKAR_LIPOPROTEIN"/>
    <property type="match status" value="1"/>
</dbReference>
<dbReference type="PANTHER" id="PTHR35789">
    <property type="entry name" value="SPORE GERMINATION PROTEIN B3"/>
    <property type="match status" value="1"/>
</dbReference>
<keyword evidence="3" id="KW-0309">Germination</keyword>
<keyword evidence="5" id="KW-0472">Membrane</keyword>
<comment type="caution">
    <text evidence="10">The sequence shown here is derived from an EMBL/GenBank/DDBJ whole genome shotgun (WGS) entry which is preliminary data.</text>
</comment>
<keyword evidence="4" id="KW-0732">Signal</keyword>
<dbReference type="InterPro" id="IPR046953">
    <property type="entry name" value="Spore_GerAC-like_C"/>
</dbReference>
<reference evidence="10" key="1">
    <citation type="submission" date="2018-12" db="EMBL/GenBank/DDBJ databases">
        <authorList>
            <person name="Sun L."/>
            <person name="Chen Z."/>
        </authorList>
    </citation>
    <scope>NUCLEOTIDE SEQUENCE [LARGE SCALE GENOMIC DNA]</scope>
    <source>
        <strain evidence="10">3-2-2</strain>
    </source>
</reference>
<dbReference type="OrthoDB" id="2433998at2"/>
<feature type="domain" description="Spore germination GerAC-like C-terminal" evidence="8">
    <location>
        <begin position="208"/>
        <end position="365"/>
    </location>
</feature>
<organism evidence="10 11">
    <name type="scientific">Siminovitchia acidinfaciens</name>
    <dbReference type="NCBI Taxonomy" id="2321395"/>
    <lineage>
        <taxon>Bacteria</taxon>
        <taxon>Bacillati</taxon>
        <taxon>Bacillota</taxon>
        <taxon>Bacilli</taxon>
        <taxon>Bacillales</taxon>
        <taxon>Bacillaceae</taxon>
        <taxon>Siminovitchia</taxon>
    </lineage>
</organism>
<dbReference type="InterPro" id="IPR057336">
    <property type="entry name" value="GerAC_N"/>
</dbReference>
<dbReference type="NCBIfam" id="TIGR02887">
    <property type="entry name" value="spore_ger_x_C"/>
    <property type="match status" value="1"/>
</dbReference>
<gene>
    <name evidence="10" type="ORF">D4T97_011655</name>
</gene>
<feature type="domain" description="Spore germination protein N-terminal" evidence="9">
    <location>
        <begin position="25"/>
        <end position="195"/>
    </location>
</feature>
<dbReference type="EMBL" id="QYTV02000004">
    <property type="protein sequence ID" value="RST74319.1"/>
    <property type="molecule type" value="Genomic_DNA"/>
</dbReference>
<dbReference type="Pfam" id="PF25198">
    <property type="entry name" value="Spore_GerAC_N"/>
    <property type="match status" value="1"/>
</dbReference>
<evidence type="ECO:0000256" key="5">
    <source>
        <dbReference type="ARBA" id="ARBA00023136"/>
    </source>
</evidence>
<evidence type="ECO:0000256" key="6">
    <source>
        <dbReference type="ARBA" id="ARBA00023139"/>
    </source>
</evidence>
<evidence type="ECO:0000259" key="8">
    <source>
        <dbReference type="Pfam" id="PF05504"/>
    </source>
</evidence>
<evidence type="ECO:0000256" key="1">
    <source>
        <dbReference type="ARBA" id="ARBA00004635"/>
    </source>
</evidence>
<dbReference type="Pfam" id="PF05504">
    <property type="entry name" value="Spore_GerAC"/>
    <property type="match status" value="1"/>
</dbReference>
<comment type="subcellular location">
    <subcellularLocation>
        <location evidence="1">Membrane</location>
        <topology evidence="1">Lipid-anchor</topology>
    </subcellularLocation>
</comment>
<evidence type="ECO:0000256" key="2">
    <source>
        <dbReference type="ARBA" id="ARBA00007886"/>
    </source>
</evidence>
<keyword evidence="6" id="KW-0564">Palmitate</keyword>
<dbReference type="InterPro" id="IPR038501">
    <property type="entry name" value="Spore_GerAC_C_sf"/>
</dbReference>
<evidence type="ECO:0000256" key="4">
    <source>
        <dbReference type="ARBA" id="ARBA00022729"/>
    </source>
</evidence>
<evidence type="ECO:0000256" key="3">
    <source>
        <dbReference type="ARBA" id="ARBA00022544"/>
    </source>
</evidence>
<dbReference type="GO" id="GO:0009847">
    <property type="term" value="P:spore germination"/>
    <property type="evidence" value="ECO:0007669"/>
    <property type="project" value="InterPro"/>
</dbReference>
<evidence type="ECO:0000256" key="7">
    <source>
        <dbReference type="ARBA" id="ARBA00023288"/>
    </source>
</evidence>